<comment type="caution">
    <text evidence="12">The sequence shown here is derived from an EMBL/GenBank/DDBJ whole genome shotgun (WGS) entry which is preliminary data.</text>
</comment>
<gene>
    <name evidence="12" type="ORF">FCC1311_093872</name>
</gene>
<dbReference type="PANTHER" id="PTHR12064:SF97">
    <property type="entry name" value="METAL TRANSPORTER CNNM-5"/>
    <property type="match status" value="1"/>
</dbReference>
<feature type="compositionally biased region" description="Low complexity" evidence="8">
    <location>
        <begin position="565"/>
        <end position="586"/>
    </location>
</feature>
<feature type="transmembrane region" description="Helical" evidence="9">
    <location>
        <begin position="20"/>
        <end position="42"/>
    </location>
</feature>
<dbReference type="OrthoDB" id="5353557at2759"/>
<dbReference type="InParanoid" id="A0A2R5GWW1"/>
<accession>A0A2R5GWW1</accession>
<feature type="domain" description="CNNM transmembrane" evidence="11">
    <location>
        <begin position="11"/>
        <end position="201"/>
    </location>
</feature>
<organism evidence="12 13">
    <name type="scientific">Hondaea fermentalgiana</name>
    <dbReference type="NCBI Taxonomy" id="2315210"/>
    <lineage>
        <taxon>Eukaryota</taxon>
        <taxon>Sar</taxon>
        <taxon>Stramenopiles</taxon>
        <taxon>Bigyra</taxon>
        <taxon>Labyrinthulomycetes</taxon>
        <taxon>Thraustochytrida</taxon>
        <taxon>Thraustochytriidae</taxon>
        <taxon>Hondaea</taxon>
    </lineage>
</organism>
<reference evidence="12 13" key="1">
    <citation type="submission" date="2017-12" db="EMBL/GenBank/DDBJ databases">
        <title>Sequencing, de novo assembly and annotation of complete genome of a new Thraustochytrid species, strain FCC1311.</title>
        <authorList>
            <person name="Sedici K."/>
            <person name="Godart F."/>
            <person name="Aiese Cigliano R."/>
            <person name="Sanseverino W."/>
            <person name="Barakat M."/>
            <person name="Ortet P."/>
            <person name="Marechal E."/>
            <person name="Cagnac O."/>
            <person name="Amato A."/>
        </authorList>
    </citation>
    <scope>NUCLEOTIDE SEQUENCE [LARGE SCALE GENOMIC DNA]</scope>
</reference>
<keyword evidence="3" id="KW-0677">Repeat</keyword>
<protein>
    <submittedName>
        <fullName evidence="12">Metal transporter CNNM2</fullName>
    </submittedName>
</protein>
<feature type="region of interest" description="Disordered" evidence="8">
    <location>
        <begin position="313"/>
        <end position="335"/>
    </location>
</feature>
<feature type="domain" description="CBS" evidence="10">
    <location>
        <begin position="429"/>
        <end position="503"/>
    </location>
</feature>
<comment type="subcellular location">
    <subcellularLocation>
        <location evidence="1">Membrane</location>
        <topology evidence="1">Multi-pass membrane protein</topology>
    </subcellularLocation>
</comment>
<dbReference type="EMBL" id="BEYU01000145">
    <property type="protein sequence ID" value="GBG33163.1"/>
    <property type="molecule type" value="Genomic_DNA"/>
</dbReference>
<dbReference type="PROSITE" id="PS51846">
    <property type="entry name" value="CNNM"/>
    <property type="match status" value="1"/>
</dbReference>
<evidence type="ECO:0000313" key="12">
    <source>
        <dbReference type="EMBL" id="GBG33163.1"/>
    </source>
</evidence>
<dbReference type="InterPro" id="IPR046342">
    <property type="entry name" value="CBS_dom_sf"/>
</dbReference>
<evidence type="ECO:0000256" key="9">
    <source>
        <dbReference type="SAM" id="Phobius"/>
    </source>
</evidence>
<feature type="transmembrane region" description="Helical" evidence="9">
    <location>
        <begin position="85"/>
        <end position="106"/>
    </location>
</feature>
<evidence type="ECO:0000256" key="5">
    <source>
        <dbReference type="ARBA" id="ARBA00023136"/>
    </source>
</evidence>
<evidence type="ECO:0000256" key="6">
    <source>
        <dbReference type="PROSITE-ProRule" id="PRU00703"/>
    </source>
</evidence>
<feature type="transmembrane region" description="Helical" evidence="9">
    <location>
        <begin position="112"/>
        <end position="134"/>
    </location>
</feature>
<dbReference type="InterPro" id="IPR002550">
    <property type="entry name" value="CNNM"/>
</dbReference>
<feature type="region of interest" description="Disordered" evidence="8">
    <location>
        <begin position="553"/>
        <end position="613"/>
    </location>
</feature>
<dbReference type="AlphaFoldDB" id="A0A2R5GWW1"/>
<dbReference type="InterPro" id="IPR045095">
    <property type="entry name" value="ACDP"/>
</dbReference>
<evidence type="ECO:0000256" key="7">
    <source>
        <dbReference type="PROSITE-ProRule" id="PRU01193"/>
    </source>
</evidence>
<keyword evidence="6" id="KW-0129">CBS domain</keyword>
<dbReference type="CDD" id="cd04590">
    <property type="entry name" value="CBS_pair_CorC_HlyC_assoc"/>
    <property type="match status" value="1"/>
</dbReference>
<evidence type="ECO:0000256" key="8">
    <source>
        <dbReference type="SAM" id="MobiDB-lite"/>
    </source>
</evidence>
<dbReference type="GO" id="GO:0016020">
    <property type="term" value="C:membrane"/>
    <property type="evidence" value="ECO:0007669"/>
    <property type="project" value="UniProtKB-SubCell"/>
</dbReference>
<dbReference type="GO" id="GO:0010960">
    <property type="term" value="P:magnesium ion homeostasis"/>
    <property type="evidence" value="ECO:0007669"/>
    <property type="project" value="InterPro"/>
</dbReference>
<evidence type="ECO:0000259" key="10">
    <source>
        <dbReference type="PROSITE" id="PS51371"/>
    </source>
</evidence>
<keyword evidence="2 7" id="KW-0812">Transmembrane</keyword>
<feature type="region of interest" description="Disordered" evidence="8">
    <location>
        <begin position="195"/>
        <end position="247"/>
    </location>
</feature>
<evidence type="ECO:0000256" key="4">
    <source>
        <dbReference type="ARBA" id="ARBA00022989"/>
    </source>
</evidence>
<keyword evidence="4 7" id="KW-1133">Transmembrane helix</keyword>
<dbReference type="GO" id="GO:0005737">
    <property type="term" value="C:cytoplasm"/>
    <property type="evidence" value="ECO:0007669"/>
    <property type="project" value="TreeGrafter"/>
</dbReference>
<keyword evidence="13" id="KW-1185">Reference proteome</keyword>
<dbReference type="Pfam" id="PF01595">
    <property type="entry name" value="CNNM"/>
    <property type="match status" value="1"/>
</dbReference>
<evidence type="ECO:0000256" key="1">
    <source>
        <dbReference type="ARBA" id="ARBA00004141"/>
    </source>
</evidence>
<dbReference type="PANTHER" id="PTHR12064">
    <property type="entry name" value="METAL TRANSPORTER CNNM"/>
    <property type="match status" value="1"/>
</dbReference>
<evidence type="ECO:0000313" key="13">
    <source>
        <dbReference type="Proteomes" id="UP000241890"/>
    </source>
</evidence>
<dbReference type="FunFam" id="3.10.580.10:FF:000006">
    <property type="entry name" value="DUF21 and CBS domain protein"/>
    <property type="match status" value="1"/>
</dbReference>
<evidence type="ECO:0000259" key="11">
    <source>
        <dbReference type="PROSITE" id="PS51846"/>
    </source>
</evidence>
<sequence length="613" mass="67043">MEDNVGLEPVGSWEFFVNAGLALGCVCLAALAAGLTMGLVAIEPFRLQILLETKEEHCTSRRQRQELRDEQKAARSILPVVSRHHLLLVTLLLLNSLANECLPLFLDEIVPSWIAIILSVTLVLLCGEIIPSAIFTGPNQLFVAARFVPLVKGVMLLLWPIAYPISRILDYCLGEEHEDKFNKAELRALVKLHAQNRNPRTRKPSRSDAQRDRARSQNSDPNAAAAAMAASLVQSDDGRPRLGSRVSSAEIRTKLTELGVDERTASMAAMATAAAQQAIDEEESDFWNNDPGHGETMNAAIGVMHAASSSANIDVEDQPTPPRSPLSHAGSMATAHTEGGLEVDEILIMNGALDLKETTAEDIMIPLMHVYMLSTEDSLTMSKLADLVAQGHSRIPVYDKDRTNIRGLLLVKKLIVVDPNDSRRVDTLFLRMPIFVKPDTTLLVLLNEFQKGHSHMAIVTDQPDIMEKNLRADEPIDDSVHVFGICTLEDIMEALIREDISDETDYAVSVKQALFTQQRIQRLRQLALNQKKQRKLALSGVAALMGAKSRNKTANASYGAVRTGSSIQHRSSAGASSSTGGSFSYSNPPPVSAEASHRTPLLHPSDSTEDQNL</sequence>
<dbReference type="Proteomes" id="UP000241890">
    <property type="component" value="Unassembled WGS sequence"/>
</dbReference>
<dbReference type="InterPro" id="IPR000644">
    <property type="entry name" value="CBS_dom"/>
</dbReference>
<dbReference type="SUPFAM" id="SSF54631">
    <property type="entry name" value="CBS-domain pair"/>
    <property type="match status" value="1"/>
</dbReference>
<dbReference type="GO" id="GO:0030026">
    <property type="term" value="P:intracellular manganese ion homeostasis"/>
    <property type="evidence" value="ECO:0007669"/>
    <property type="project" value="TreeGrafter"/>
</dbReference>
<keyword evidence="5 7" id="KW-0472">Membrane</keyword>
<feature type="compositionally biased region" description="Basic and acidic residues" evidence="8">
    <location>
        <begin position="205"/>
        <end position="215"/>
    </location>
</feature>
<feature type="transmembrane region" description="Helical" evidence="9">
    <location>
        <begin position="141"/>
        <end position="162"/>
    </location>
</feature>
<dbReference type="Gene3D" id="3.10.580.10">
    <property type="entry name" value="CBS-domain"/>
    <property type="match status" value="1"/>
</dbReference>
<proteinExistence type="predicted"/>
<evidence type="ECO:0000256" key="3">
    <source>
        <dbReference type="ARBA" id="ARBA00022737"/>
    </source>
</evidence>
<evidence type="ECO:0000256" key="2">
    <source>
        <dbReference type="ARBA" id="ARBA00022692"/>
    </source>
</evidence>
<dbReference type="InterPro" id="IPR044751">
    <property type="entry name" value="Ion_transp-like_CBS"/>
</dbReference>
<name>A0A2R5GWW1_9STRA</name>
<dbReference type="PROSITE" id="PS51371">
    <property type="entry name" value="CBS"/>
    <property type="match status" value="1"/>
</dbReference>